<comment type="caution">
    <text evidence="5">The sequence shown here is derived from an EMBL/GenBank/DDBJ whole genome shotgun (WGS) entry which is preliminary data.</text>
</comment>
<evidence type="ECO:0000256" key="2">
    <source>
        <dbReference type="ARBA" id="ARBA00023163"/>
    </source>
</evidence>
<gene>
    <name evidence="5" type="ORF">Q3C12_05705</name>
</gene>
<dbReference type="InterPro" id="IPR016032">
    <property type="entry name" value="Sig_transdc_resp-reg_C-effctor"/>
</dbReference>
<dbReference type="Gene3D" id="1.10.10.10">
    <property type="entry name" value="Winged helix-like DNA-binding domain superfamily/Winged helix DNA-binding domain"/>
    <property type="match status" value="1"/>
</dbReference>
<feature type="domain" description="HTH luxR-type" evidence="4">
    <location>
        <begin position="82"/>
        <end position="139"/>
    </location>
</feature>
<protein>
    <submittedName>
        <fullName evidence="5">LuxR C-terminal-related transcriptional regulator</fullName>
    </submittedName>
</protein>
<dbReference type="InterPro" id="IPR036388">
    <property type="entry name" value="WH-like_DNA-bd_sf"/>
</dbReference>
<feature type="region of interest" description="Disordered" evidence="3">
    <location>
        <begin position="52"/>
        <end position="75"/>
    </location>
</feature>
<dbReference type="InterPro" id="IPR000792">
    <property type="entry name" value="Tscrpt_reg_LuxR_C"/>
</dbReference>
<keyword evidence="2" id="KW-0804">Transcription</keyword>
<organism evidence="5 6">
    <name type="scientific">Paenibacillus ehimensis</name>
    <dbReference type="NCBI Taxonomy" id="79264"/>
    <lineage>
        <taxon>Bacteria</taxon>
        <taxon>Bacillati</taxon>
        <taxon>Bacillota</taxon>
        <taxon>Bacilli</taxon>
        <taxon>Bacillales</taxon>
        <taxon>Paenibacillaceae</taxon>
        <taxon>Paenibacillus</taxon>
    </lineage>
</organism>
<evidence type="ECO:0000256" key="3">
    <source>
        <dbReference type="SAM" id="MobiDB-lite"/>
    </source>
</evidence>
<dbReference type="CDD" id="cd06170">
    <property type="entry name" value="LuxR_C_like"/>
    <property type="match status" value="1"/>
</dbReference>
<dbReference type="SUPFAM" id="SSF46894">
    <property type="entry name" value="C-terminal effector domain of the bipartite response regulators"/>
    <property type="match status" value="1"/>
</dbReference>
<feature type="compositionally biased region" description="Basic and acidic residues" evidence="3">
    <location>
        <begin position="52"/>
        <end position="62"/>
    </location>
</feature>
<keyword evidence="6" id="KW-1185">Reference proteome</keyword>
<dbReference type="RefSeq" id="WP_025850550.1">
    <property type="nucleotide sequence ID" value="NZ_JARLKN010000021.1"/>
</dbReference>
<proteinExistence type="predicted"/>
<dbReference type="Proteomes" id="UP001168883">
    <property type="component" value="Unassembled WGS sequence"/>
</dbReference>
<reference evidence="5" key="1">
    <citation type="submission" date="2023-07" db="EMBL/GenBank/DDBJ databases">
        <authorList>
            <person name="Aktuganov G."/>
            <person name="Boyko T."/>
            <person name="Delegan Y."/>
            <person name="Galimzianova N."/>
            <person name="Gilvanova E."/>
            <person name="Korobov V."/>
            <person name="Kuzmina L."/>
            <person name="Melentiev A."/>
            <person name="Milman P."/>
            <person name="Ryabova A."/>
            <person name="Stupak E."/>
            <person name="Yasakov T."/>
            <person name="Zharikova N."/>
            <person name="Zhurenko E."/>
        </authorList>
    </citation>
    <scope>NUCLEOTIDE SEQUENCE</scope>
    <source>
        <strain evidence="5">IB-739</strain>
    </source>
</reference>
<accession>A0ABT8V7P2</accession>
<evidence type="ECO:0000256" key="1">
    <source>
        <dbReference type="ARBA" id="ARBA00023015"/>
    </source>
</evidence>
<evidence type="ECO:0000259" key="4">
    <source>
        <dbReference type="SMART" id="SM00421"/>
    </source>
</evidence>
<evidence type="ECO:0000313" key="6">
    <source>
        <dbReference type="Proteomes" id="UP001168883"/>
    </source>
</evidence>
<evidence type="ECO:0000313" key="5">
    <source>
        <dbReference type="EMBL" id="MDO3676489.1"/>
    </source>
</evidence>
<name>A0ABT8V7P2_9BACL</name>
<sequence length="155" mass="17279">MSVTKLKLTVDSHVQSEGELEKLAHLHSLIVREVSVMDITERVKVTLECDRSGARPWDDSESRLSGSVPSPEGAQGPANGAFLKLSERQRQIAVMLCNYYSIKRIANVIFVSENTVKKHVQNIKKALDIECSGADFIYTLKQLLTANPFDETIPH</sequence>
<dbReference type="EMBL" id="JAUMKJ010000005">
    <property type="protein sequence ID" value="MDO3676489.1"/>
    <property type="molecule type" value="Genomic_DNA"/>
</dbReference>
<dbReference type="SMART" id="SM00421">
    <property type="entry name" value="HTH_LUXR"/>
    <property type="match status" value="1"/>
</dbReference>
<dbReference type="Pfam" id="PF00196">
    <property type="entry name" value="GerE"/>
    <property type="match status" value="1"/>
</dbReference>
<keyword evidence="1" id="KW-0805">Transcription regulation</keyword>